<accession>A0ABV9R714</accession>
<sequence length="115" mass="12598">MPRPALDRDEVRRRRTSSAQAWADALGDATSCTIAKDGRSHPTAKFQEGRAAALGDLLRRTDRDATADAILAAAAALAEEWERRRPPGGGDRNWESYRAGALQALRDLEAPWELS</sequence>
<protein>
    <submittedName>
        <fullName evidence="2">Uncharacterized protein</fullName>
    </submittedName>
</protein>
<dbReference type="RefSeq" id="WP_204391070.1">
    <property type="nucleotide sequence ID" value="NZ_JAFBBW010000001.1"/>
</dbReference>
<evidence type="ECO:0000256" key="1">
    <source>
        <dbReference type="SAM" id="MobiDB-lite"/>
    </source>
</evidence>
<gene>
    <name evidence="2" type="ORF">ACFPER_04940</name>
</gene>
<name>A0ABV9R714_9MICO</name>
<organism evidence="2 3">
    <name type="scientific">Agromyces aurantiacus</name>
    <dbReference type="NCBI Taxonomy" id="165814"/>
    <lineage>
        <taxon>Bacteria</taxon>
        <taxon>Bacillati</taxon>
        <taxon>Actinomycetota</taxon>
        <taxon>Actinomycetes</taxon>
        <taxon>Micrococcales</taxon>
        <taxon>Microbacteriaceae</taxon>
        <taxon>Agromyces</taxon>
    </lineage>
</organism>
<feature type="region of interest" description="Disordered" evidence="1">
    <location>
        <begin position="1"/>
        <end position="22"/>
    </location>
</feature>
<keyword evidence="3" id="KW-1185">Reference proteome</keyword>
<proteinExistence type="predicted"/>
<evidence type="ECO:0000313" key="3">
    <source>
        <dbReference type="Proteomes" id="UP001595960"/>
    </source>
</evidence>
<evidence type="ECO:0000313" key="2">
    <source>
        <dbReference type="EMBL" id="MFC4828125.1"/>
    </source>
</evidence>
<feature type="compositionally biased region" description="Basic and acidic residues" evidence="1">
    <location>
        <begin position="1"/>
        <end position="12"/>
    </location>
</feature>
<dbReference type="Proteomes" id="UP001595960">
    <property type="component" value="Unassembled WGS sequence"/>
</dbReference>
<comment type="caution">
    <text evidence="2">The sequence shown here is derived from an EMBL/GenBank/DDBJ whole genome shotgun (WGS) entry which is preliminary data.</text>
</comment>
<dbReference type="EMBL" id="JBHSJC010000001">
    <property type="protein sequence ID" value="MFC4828125.1"/>
    <property type="molecule type" value="Genomic_DNA"/>
</dbReference>
<reference evidence="3" key="1">
    <citation type="journal article" date="2019" name="Int. J. Syst. Evol. Microbiol.">
        <title>The Global Catalogue of Microorganisms (GCM) 10K type strain sequencing project: providing services to taxonomists for standard genome sequencing and annotation.</title>
        <authorList>
            <consortium name="The Broad Institute Genomics Platform"/>
            <consortium name="The Broad Institute Genome Sequencing Center for Infectious Disease"/>
            <person name="Wu L."/>
            <person name="Ma J."/>
        </authorList>
    </citation>
    <scope>NUCLEOTIDE SEQUENCE [LARGE SCALE GENOMIC DNA]</scope>
    <source>
        <strain evidence="3">CGMCC 1.12192</strain>
    </source>
</reference>